<proteinExistence type="predicted"/>
<gene>
    <name evidence="2" type="ORF">S01H1_30151</name>
</gene>
<name>X0TPU1_9ZZZZ</name>
<dbReference type="EMBL" id="BARS01018531">
    <property type="protein sequence ID" value="GAF95538.1"/>
    <property type="molecule type" value="Genomic_DNA"/>
</dbReference>
<accession>X0TPU1</accession>
<dbReference type="PANTHER" id="PTHR11895">
    <property type="entry name" value="TRANSAMIDASE"/>
    <property type="match status" value="1"/>
</dbReference>
<reference evidence="2" key="1">
    <citation type="journal article" date="2014" name="Front. Microbiol.">
        <title>High frequency of phylogenetically diverse reductive dehalogenase-homologous genes in deep subseafloor sedimentary metagenomes.</title>
        <authorList>
            <person name="Kawai M."/>
            <person name="Futagami T."/>
            <person name="Toyoda A."/>
            <person name="Takaki Y."/>
            <person name="Nishi S."/>
            <person name="Hori S."/>
            <person name="Arai W."/>
            <person name="Tsubouchi T."/>
            <person name="Morono Y."/>
            <person name="Uchiyama I."/>
            <person name="Ito T."/>
            <person name="Fujiyama A."/>
            <person name="Inagaki F."/>
            <person name="Takami H."/>
        </authorList>
    </citation>
    <scope>NUCLEOTIDE SEQUENCE</scope>
    <source>
        <strain evidence="2">Expedition CK06-06</strain>
    </source>
</reference>
<comment type="caution">
    <text evidence="2">The sequence shown here is derived from an EMBL/GenBank/DDBJ whole genome shotgun (WGS) entry which is preliminary data.</text>
</comment>
<dbReference type="PANTHER" id="PTHR11895:SF7">
    <property type="entry name" value="GLUTAMYL-TRNA(GLN) AMIDOTRANSFERASE SUBUNIT A, MITOCHONDRIAL"/>
    <property type="match status" value="1"/>
</dbReference>
<dbReference type="InterPro" id="IPR023631">
    <property type="entry name" value="Amidase_dom"/>
</dbReference>
<dbReference type="InterPro" id="IPR036928">
    <property type="entry name" value="AS_sf"/>
</dbReference>
<feature type="domain" description="Amidase" evidence="1">
    <location>
        <begin position="7"/>
        <end position="191"/>
    </location>
</feature>
<dbReference type="Gene3D" id="3.90.1300.10">
    <property type="entry name" value="Amidase signature (AS) domain"/>
    <property type="match status" value="1"/>
</dbReference>
<feature type="non-terminal residue" evidence="2">
    <location>
        <position position="1"/>
    </location>
</feature>
<sequence>TAVTGAPVHSDCVSAVRDAAQLCTDLGHEVVEAAPEVPGDLVTQMFVTLWSAGCAWTIDGMAFLTGRAATPDQFEPLTWALCEMGRQQSASDYLLAVAVLQRVSRDIGHSLGNYDVWLTPTLSEPPVPLGTFDSPPENPLQGLVRAAEFIPFTPICNVTGQPAMSLPLFWNADGLPVGTHFIGRFGDEATLFRLAAQLEAARPWASRHPPVSA</sequence>
<dbReference type="SUPFAM" id="SSF75304">
    <property type="entry name" value="Amidase signature (AS) enzymes"/>
    <property type="match status" value="1"/>
</dbReference>
<dbReference type="GO" id="GO:0003824">
    <property type="term" value="F:catalytic activity"/>
    <property type="evidence" value="ECO:0007669"/>
    <property type="project" value="InterPro"/>
</dbReference>
<evidence type="ECO:0000313" key="2">
    <source>
        <dbReference type="EMBL" id="GAF95538.1"/>
    </source>
</evidence>
<organism evidence="2">
    <name type="scientific">marine sediment metagenome</name>
    <dbReference type="NCBI Taxonomy" id="412755"/>
    <lineage>
        <taxon>unclassified sequences</taxon>
        <taxon>metagenomes</taxon>
        <taxon>ecological metagenomes</taxon>
    </lineage>
</organism>
<protein>
    <recommendedName>
        <fullName evidence="1">Amidase domain-containing protein</fullName>
    </recommendedName>
</protein>
<dbReference type="AlphaFoldDB" id="X0TPU1"/>
<dbReference type="Pfam" id="PF01425">
    <property type="entry name" value="Amidase"/>
    <property type="match status" value="1"/>
</dbReference>
<dbReference type="InterPro" id="IPR000120">
    <property type="entry name" value="Amidase"/>
</dbReference>
<evidence type="ECO:0000259" key="1">
    <source>
        <dbReference type="Pfam" id="PF01425"/>
    </source>
</evidence>